<protein>
    <submittedName>
        <fullName evidence="1">Uncharacterized protein</fullName>
    </submittedName>
</protein>
<reference evidence="2" key="1">
    <citation type="journal article" date="2019" name="Int. J. Syst. Evol. Microbiol.">
        <title>The Global Catalogue of Microorganisms (GCM) 10K type strain sequencing project: providing services to taxonomists for standard genome sequencing and annotation.</title>
        <authorList>
            <consortium name="The Broad Institute Genomics Platform"/>
            <consortium name="The Broad Institute Genome Sequencing Center for Infectious Disease"/>
            <person name="Wu L."/>
            <person name="Ma J."/>
        </authorList>
    </citation>
    <scope>NUCLEOTIDE SEQUENCE [LARGE SCALE GENOMIC DNA]</scope>
    <source>
        <strain evidence="2">YIM 94188</strain>
    </source>
</reference>
<comment type="caution">
    <text evidence="1">The sequence shown here is derived from an EMBL/GenBank/DDBJ whole genome shotgun (WGS) entry which is preliminary data.</text>
</comment>
<dbReference type="RefSeq" id="WP_206056189.1">
    <property type="nucleotide sequence ID" value="NZ_JBHSNS010000007.1"/>
</dbReference>
<keyword evidence="2" id="KW-1185">Reference proteome</keyword>
<proteinExistence type="predicted"/>
<accession>A0ABW0ZJA6</accession>
<name>A0ABW0ZJA6_9ACTN</name>
<gene>
    <name evidence="1" type="ORF">ACFPQB_15225</name>
</gene>
<dbReference type="Proteomes" id="UP001596072">
    <property type="component" value="Unassembled WGS sequence"/>
</dbReference>
<evidence type="ECO:0000313" key="2">
    <source>
        <dbReference type="Proteomes" id="UP001596072"/>
    </source>
</evidence>
<sequence>MTTDQLRVSSGALSEWPIFSTSGPARELDVVSLEARTRSVALGVVSDRLVSSGIFRDLTLYLVVVGELFDADSKLAAALAARAGAWGDLGAERSSPIGREVVDRRVDASPKDSRWGLSVLEPGDLAEAIAFGMRRPSFVLCTPNDETEAWCNAVVRRAMAEGMGRDSLLVAGVELLRTQDVLMRSYGRFDDLPGIDLIGTPTSVAGLAARLHA</sequence>
<organism evidence="1 2">
    <name type="scientific">Nocardioides vastitatis</name>
    <dbReference type="NCBI Taxonomy" id="2568655"/>
    <lineage>
        <taxon>Bacteria</taxon>
        <taxon>Bacillati</taxon>
        <taxon>Actinomycetota</taxon>
        <taxon>Actinomycetes</taxon>
        <taxon>Propionibacteriales</taxon>
        <taxon>Nocardioidaceae</taxon>
        <taxon>Nocardioides</taxon>
    </lineage>
</organism>
<dbReference type="EMBL" id="JBHSNS010000007">
    <property type="protein sequence ID" value="MFC5730273.1"/>
    <property type="molecule type" value="Genomic_DNA"/>
</dbReference>
<evidence type="ECO:0000313" key="1">
    <source>
        <dbReference type="EMBL" id="MFC5730273.1"/>
    </source>
</evidence>